<sequence>MAEPGGARVTRSQWEEEVPGEGEPPPDPGGNCLTACLPAFFGGSPALQKGGDARRTSKMNDVEKEKFGSVEEERDYWKELAMKYKECAENAQGELREFQEGSREYEAELEMQLQQMETRNRDLLSDNGRLRTEIESVKEKIRTQHSEGYQRISALEEELAQTKAIKDQLQKYIRELEQANDDLERAKR</sequence>
<accession>A0ABQ7TQI3</accession>
<keyword evidence="5 7" id="KW-0175">Coiled coil</keyword>
<dbReference type="InterPro" id="IPR033494">
    <property type="entry name" value="NUDE"/>
</dbReference>
<keyword evidence="10" id="KW-1185">Reference proteome</keyword>
<comment type="caution">
    <text evidence="9">The sequence shown here is derived from an EMBL/GenBank/DDBJ whole genome shotgun (WGS) entry which is preliminary data.</text>
</comment>
<protein>
    <recommendedName>
        <fullName evidence="11">NudE neurodevelopment protein 1</fullName>
    </recommendedName>
</protein>
<evidence type="ECO:0000256" key="6">
    <source>
        <dbReference type="ARBA" id="ARBA00023328"/>
    </source>
</evidence>
<evidence type="ECO:0000256" key="7">
    <source>
        <dbReference type="SAM" id="Coils"/>
    </source>
</evidence>
<feature type="region of interest" description="Disordered" evidence="8">
    <location>
        <begin position="1"/>
        <end position="68"/>
    </location>
</feature>
<dbReference type="Proteomes" id="UP000826234">
    <property type="component" value="Unassembled WGS sequence"/>
</dbReference>
<keyword evidence="3" id="KW-0597">Phosphoprotein</keyword>
<proteinExistence type="inferred from homology"/>
<gene>
    <name evidence="9" type="ORF">JD844_020128</name>
</gene>
<evidence type="ECO:0000313" key="9">
    <source>
        <dbReference type="EMBL" id="KAH0632067.1"/>
    </source>
</evidence>
<evidence type="ECO:0000256" key="4">
    <source>
        <dbReference type="ARBA" id="ARBA00022838"/>
    </source>
</evidence>
<dbReference type="PANTHER" id="PTHR10921">
    <property type="entry name" value="NUCLEAR DISTRIBUTION PROTEIN NUDE HOMOLOG 1"/>
    <property type="match status" value="1"/>
</dbReference>
<keyword evidence="6" id="KW-0137">Centromere</keyword>
<dbReference type="EMBL" id="JAIPUX010000026">
    <property type="protein sequence ID" value="KAH0632067.1"/>
    <property type="molecule type" value="Genomic_DNA"/>
</dbReference>
<name>A0ABQ7TQI3_PHRPL</name>
<evidence type="ECO:0000256" key="2">
    <source>
        <dbReference type="ARBA" id="ARBA00007429"/>
    </source>
</evidence>
<feature type="compositionally biased region" description="Basic and acidic residues" evidence="8">
    <location>
        <begin position="51"/>
        <end position="68"/>
    </location>
</feature>
<evidence type="ECO:0000256" key="8">
    <source>
        <dbReference type="SAM" id="MobiDB-lite"/>
    </source>
</evidence>
<comment type="subcellular location">
    <subcellularLocation>
        <location evidence="1">Chromosome</location>
        <location evidence="1">Centromere</location>
        <location evidence="1">Kinetochore</location>
    </subcellularLocation>
</comment>
<evidence type="ECO:0000256" key="1">
    <source>
        <dbReference type="ARBA" id="ARBA00004629"/>
    </source>
</evidence>
<keyword evidence="4" id="KW-0995">Kinetochore</keyword>
<feature type="coiled-coil region" evidence="7">
    <location>
        <begin position="88"/>
        <end position="186"/>
    </location>
</feature>
<dbReference type="Gene3D" id="6.10.250.1080">
    <property type="match status" value="1"/>
</dbReference>
<organism evidence="9 10">
    <name type="scientific">Phrynosoma platyrhinos</name>
    <name type="common">Desert horned lizard</name>
    <dbReference type="NCBI Taxonomy" id="52577"/>
    <lineage>
        <taxon>Eukaryota</taxon>
        <taxon>Metazoa</taxon>
        <taxon>Chordata</taxon>
        <taxon>Craniata</taxon>
        <taxon>Vertebrata</taxon>
        <taxon>Euteleostomi</taxon>
        <taxon>Lepidosauria</taxon>
        <taxon>Squamata</taxon>
        <taxon>Bifurcata</taxon>
        <taxon>Unidentata</taxon>
        <taxon>Episquamata</taxon>
        <taxon>Toxicofera</taxon>
        <taxon>Iguania</taxon>
        <taxon>Phrynosomatidae</taxon>
        <taxon>Phrynosomatinae</taxon>
        <taxon>Phrynosoma</taxon>
    </lineage>
</organism>
<evidence type="ECO:0000313" key="10">
    <source>
        <dbReference type="Proteomes" id="UP000826234"/>
    </source>
</evidence>
<evidence type="ECO:0000256" key="5">
    <source>
        <dbReference type="ARBA" id="ARBA00023054"/>
    </source>
</evidence>
<evidence type="ECO:0000256" key="3">
    <source>
        <dbReference type="ARBA" id="ARBA00022553"/>
    </source>
</evidence>
<comment type="similarity">
    <text evidence="2">Belongs to the nudE family.</text>
</comment>
<evidence type="ECO:0008006" key="11">
    <source>
        <dbReference type="Google" id="ProtNLM"/>
    </source>
</evidence>
<dbReference type="PANTHER" id="PTHR10921:SF2">
    <property type="entry name" value="NUCLEAR DISTRIBUTION PROTEIN NUDE HOMOLOG 1"/>
    <property type="match status" value="1"/>
</dbReference>
<reference evidence="9 10" key="1">
    <citation type="journal article" date="2022" name="Gigascience">
        <title>A chromosome-level genome assembly and annotation of the desert horned lizard, Phrynosoma platyrhinos, provides insight into chromosomal rearrangements among reptiles.</title>
        <authorList>
            <person name="Koochekian N."/>
            <person name="Ascanio A."/>
            <person name="Farleigh K."/>
            <person name="Card D.C."/>
            <person name="Schield D.R."/>
            <person name="Castoe T.A."/>
            <person name="Jezkova T."/>
        </authorList>
    </citation>
    <scope>NUCLEOTIDE SEQUENCE [LARGE SCALE GENOMIC DNA]</scope>
    <source>
        <strain evidence="9">NK-2021</strain>
    </source>
</reference>